<reference evidence="2" key="1">
    <citation type="journal article" date="2023" name="G3 (Bethesda)">
        <title>A reference genome for the long-term kleptoplast-retaining sea slug Elysia crispata morphotype clarki.</title>
        <authorList>
            <person name="Eastman K.E."/>
            <person name="Pendleton A.L."/>
            <person name="Shaikh M.A."/>
            <person name="Suttiyut T."/>
            <person name="Ogas R."/>
            <person name="Tomko P."/>
            <person name="Gavelis G."/>
            <person name="Widhalm J.R."/>
            <person name="Wisecaver J.H."/>
        </authorList>
    </citation>
    <scope>NUCLEOTIDE SEQUENCE</scope>
    <source>
        <strain evidence="2">ECLA1</strain>
    </source>
</reference>
<sequence>MLALTCAFVVCNRGNRSPGGERFQCVYPTGLSTHRGGTESSAGYCQPFMVQIDAHIGALNRRPVPVDKTWGSSPEACLGKGNCLSKRSGRGNWGILPLAPWKWRARAMDLIQKGQGVPWKGRLSASMSDGLDNSVGSGEGTADEDDDRGSKRNKKRGIFPKVATNIMRAWLFQHLSDFLSWFYHRDILAQRSPAQFTRASLAQSFVSLADCGRYLSPGLELSARLRRARDWTFKKMQPPMWQPRS</sequence>
<protein>
    <recommendedName>
        <fullName evidence="4">Homeobox protein homothorax</fullName>
    </recommendedName>
</protein>
<dbReference type="Gene3D" id="1.10.10.60">
    <property type="entry name" value="Homeodomain-like"/>
    <property type="match status" value="1"/>
</dbReference>
<keyword evidence="3" id="KW-1185">Reference proteome</keyword>
<organism evidence="2 3">
    <name type="scientific">Elysia crispata</name>
    <name type="common">lettuce slug</name>
    <dbReference type="NCBI Taxonomy" id="231223"/>
    <lineage>
        <taxon>Eukaryota</taxon>
        <taxon>Metazoa</taxon>
        <taxon>Spiralia</taxon>
        <taxon>Lophotrochozoa</taxon>
        <taxon>Mollusca</taxon>
        <taxon>Gastropoda</taxon>
        <taxon>Heterobranchia</taxon>
        <taxon>Euthyneura</taxon>
        <taxon>Panpulmonata</taxon>
        <taxon>Sacoglossa</taxon>
        <taxon>Placobranchoidea</taxon>
        <taxon>Plakobranchidae</taxon>
        <taxon>Elysia</taxon>
    </lineage>
</organism>
<evidence type="ECO:0000313" key="2">
    <source>
        <dbReference type="EMBL" id="KAK3783462.1"/>
    </source>
</evidence>
<proteinExistence type="predicted"/>
<dbReference type="AlphaFoldDB" id="A0AAE1AB66"/>
<name>A0AAE1AB66_9GAST</name>
<feature type="region of interest" description="Disordered" evidence="1">
    <location>
        <begin position="129"/>
        <end position="154"/>
    </location>
</feature>
<accession>A0AAE1AB66</accession>
<evidence type="ECO:0000313" key="3">
    <source>
        <dbReference type="Proteomes" id="UP001283361"/>
    </source>
</evidence>
<comment type="caution">
    <text evidence="2">The sequence shown here is derived from an EMBL/GenBank/DDBJ whole genome shotgun (WGS) entry which is preliminary data.</text>
</comment>
<gene>
    <name evidence="2" type="ORF">RRG08_033719</name>
</gene>
<dbReference type="EMBL" id="JAWDGP010002410">
    <property type="protein sequence ID" value="KAK3783462.1"/>
    <property type="molecule type" value="Genomic_DNA"/>
</dbReference>
<evidence type="ECO:0000256" key="1">
    <source>
        <dbReference type="SAM" id="MobiDB-lite"/>
    </source>
</evidence>
<evidence type="ECO:0008006" key="4">
    <source>
        <dbReference type="Google" id="ProtNLM"/>
    </source>
</evidence>
<dbReference type="Proteomes" id="UP001283361">
    <property type="component" value="Unassembled WGS sequence"/>
</dbReference>